<dbReference type="SUPFAM" id="SSF51735">
    <property type="entry name" value="NAD(P)-binding Rossmann-fold domains"/>
    <property type="match status" value="1"/>
</dbReference>
<evidence type="ECO:0000313" key="2">
    <source>
        <dbReference type="EMBL" id="KTB39711.1"/>
    </source>
</evidence>
<organism evidence="2 3">
    <name type="scientific">Moniliophthora roreri</name>
    <name type="common">Frosty pod rot fungus</name>
    <name type="synonym">Monilia roreri</name>
    <dbReference type="NCBI Taxonomy" id="221103"/>
    <lineage>
        <taxon>Eukaryota</taxon>
        <taxon>Fungi</taxon>
        <taxon>Dikarya</taxon>
        <taxon>Basidiomycota</taxon>
        <taxon>Agaricomycotina</taxon>
        <taxon>Agaricomycetes</taxon>
        <taxon>Agaricomycetidae</taxon>
        <taxon>Agaricales</taxon>
        <taxon>Marasmiineae</taxon>
        <taxon>Marasmiaceae</taxon>
        <taxon>Moniliophthora</taxon>
    </lineage>
</organism>
<feature type="transmembrane region" description="Helical" evidence="1">
    <location>
        <begin position="405"/>
        <end position="426"/>
    </location>
</feature>
<keyword evidence="1" id="KW-1133">Transmembrane helix</keyword>
<dbReference type="Proteomes" id="UP000054988">
    <property type="component" value="Unassembled WGS sequence"/>
</dbReference>
<keyword evidence="1" id="KW-0472">Membrane</keyword>
<keyword evidence="1" id="KW-0812">Transmembrane</keyword>
<protein>
    <submittedName>
        <fullName evidence="2">Uncharacterized protein</fullName>
    </submittedName>
</protein>
<comment type="caution">
    <text evidence="2">The sequence shown here is derived from an EMBL/GenBank/DDBJ whole genome shotgun (WGS) entry which is preliminary data.</text>
</comment>
<dbReference type="InterPro" id="IPR036291">
    <property type="entry name" value="NAD(P)-bd_dom_sf"/>
</dbReference>
<dbReference type="Gene3D" id="3.40.50.720">
    <property type="entry name" value="NAD(P)-binding Rossmann-like Domain"/>
    <property type="match status" value="1"/>
</dbReference>
<evidence type="ECO:0000256" key="1">
    <source>
        <dbReference type="SAM" id="Phobius"/>
    </source>
</evidence>
<sequence>MFNRSSQFSIKGKNTFTNVRGNQVNGNVYTSTVNFNTGPAAAKRTERDEFQYVRRGDMIATKEIHSKELSEWDWELQNGEFVGRYKSSTRKICTIEIIDRQSKYTAMIYEGKDAQDFLEKDFQLFSRNKKPGSFQLFGINQSAIPALIFHYELIPCAHFFNRKSMWMNVYIRHLTTNMDCFRDNIWMNTAGGVLFSGPDGPPAPVPRSDAVMSIVVPTTVDMLKDDTCFRFFINFGSSVDDSVLKCARWNSEYTYLDNLFPATAEDYQSEDSDHPNWSSVTHHYLRRLWRNPPDHLPMSVIGGLRFDTVYSLSMDAVARWPPGAGSLWEWEEYGREGLVEEHLAMKAVKQNTSHTLHRLPQLFIRSSHVQPASMSRGRRGYFINVFGALDVSRAFLPYMRERKTWTIVFMGYLSAGAPNAGLYATIKRALRGAFYHYQVASCLTYCIDISETLHEEIAPLGLRVSALTLATPEHRSSHRTIENHIHPE</sequence>
<accession>A0A0W0FTN8</accession>
<dbReference type="AlphaFoldDB" id="A0A0W0FTN8"/>
<gene>
    <name evidence="2" type="ORF">WG66_7704</name>
</gene>
<proteinExistence type="predicted"/>
<evidence type="ECO:0000313" key="3">
    <source>
        <dbReference type="Proteomes" id="UP000054988"/>
    </source>
</evidence>
<dbReference type="EMBL" id="LATX01001643">
    <property type="protein sequence ID" value="KTB39711.1"/>
    <property type="molecule type" value="Genomic_DNA"/>
</dbReference>
<name>A0A0W0FTN8_MONRR</name>
<reference evidence="2 3" key="1">
    <citation type="submission" date="2015-12" db="EMBL/GenBank/DDBJ databases">
        <title>Draft genome sequence of Moniliophthora roreri, the causal agent of frosty pod rot of cacao.</title>
        <authorList>
            <person name="Aime M.C."/>
            <person name="Diaz-Valderrama J.R."/>
            <person name="Kijpornyongpan T."/>
            <person name="Phillips-Mora W."/>
        </authorList>
    </citation>
    <scope>NUCLEOTIDE SEQUENCE [LARGE SCALE GENOMIC DNA]</scope>
    <source>
        <strain evidence="2 3">MCA 2952</strain>
    </source>
</reference>